<dbReference type="Proteomes" id="UP000319976">
    <property type="component" value="Chromosome"/>
</dbReference>
<sequence>MRWFGLSLLWLACLGCFGQRDSGPELAKVSGNVTTSGAPLTAGIITFIPDSSKGTTGPPATGGIDAEGRFVLRTHEPGDGAVVGSHKVSIQAYKPVPEFDPENPRQYEQEPLIPTRYFDAATSQLTAEVKAGTDNEFTFELTP</sequence>
<proteinExistence type="predicted"/>
<keyword evidence="2" id="KW-1185">Reference proteome</keyword>
<reference evidence="1 2" key="1">
    <citation type="submission" date="2019-02" db="EMBL/GenBank/DDBJ databases">
        <title>Deep-cultivation of Planctomycetes and their phenomic and genomic characterization uncovers novel biology.</title>
        <authorList>
            <person name="Wiegand S."/>
            <person name="Jogler M."/>
            <person name="Boedeker C."/>
            <person name="Pinto D."/>
            <person name="Vollmers J."/>
            <person name="Rivas-Marin E."/>
            <person name="Kohn T."/>
            <person name="Peeters S.H."/>
            <person name="Heuer A."/>
            <person name="Rast P."/>
            <person name="Oberbeckmann S."/>
            <person name="Bunk B."/>
            <person name="Jeske O."/>
            <person name="Meyerdierks A."/>
            <person name="Storesund J.E."/>
            <person name="Kallscheuer N."/>
            <person name="Luecker S."/>
            <person name="Lage O.M."/>
            <person name="Pohl T."/>
            <person name="Merkel B.J."/>
            <person name="Hornburger P."/>
            <person name="Mueller R.-W."/>
            <person name="Bruemmer F."/>
            <person name="Labrenz M."/>
            <person name="Spormann A.M."/>
            <person name="Op den Camp H."/>
            <person name="Overmann J."/>
            <person name="Amann R."/>
            <person name="Jetten M.S.M."/>
            <person name="Mascher T."/>
            <person name="Medema M.H."/>
            <person name="Devos D.P."/>
            <person name="Kaster A.-K."/>
            <person name="Ovreas L."/>
            <person name="Rohde M."/>
            <person name="Galperin M.Y."/>
            <person name="Jogler C."/>
        </authorList>
    </citation>
    <scope>NUCLEOTIDE SEQUENCE [LARGE SCALE GENOMIC DNA]</scope>
    <source>
        <strain evidence="1 2">V22</strain>
    </source>
</reference>
<organism evidence="1 2">
    <name type="scientific">Calycomorphotria hydatis</name>
    <dbReference type="NCBI Taxonomy" id="2528027"/>
    <lineage>
        <taxon>Bacteria</taxon>
        <taxon>Pseudomonadati</taxon>
        <taxon>Planctomycetota</taxon>
        <taxon>Planctomycetia</taxon>
        <taxon>Planctomycetales</taxon>
        <taxon>Planctomycetaceae</taxon>
        <taxon>Calycomorphotria</taxon>
    </lineage>
</organism>
<name>A0A517TB57_9PLAN</name>
<dbReference type="AlphaFoldDB" id="A0A517TB57"/>
<gene>
    <name evidence="1" type="ORF">V22_28680</name>
</gene>
<evidence type="ECO:0000313" key="2">
    <source>
        <dbReference type="Proteomes" id="UP000319976"/>
    </source>
</evidence>
<dbReference type="EMBL" id="CP036316">
    <property type="protein sequence ID" value="QDT65611.1"/>
    <property type="molecule type" value="Genomic_DNA"/>
</dbReference>
<accession>A0A517TB57</accession>
<dbReference type="KEGG" id="chya:V22_28680"/>
<protein>
    <recommendedName>
        <fullName evidence="3">Carboxypeptidase regulatory-like domain-containing protein</fullName>
    </recommendedName>
</protein>
<evidence type="ECO:0008006" key="3">
    <source>
        <dbReference type="Google" id="ProtNLM"/>
    </source>
</evidence>
<evidence type="ECO:0000313" key="1">
    <source>
        <dbReference type="EMBL" id="QDT65611.1"/>
    </source>
</evidence>